<dbReference type="EMBL" id="SJPW01000007">
    <property type="protein sequence ID" value="TWU47494.1"/>
    <property type="molecule type" value="Genomic_DNA"/>
</dbReference>
<evidence type="ECO:0000313" key="1">
    <source>
        <dbReference type="EMBL" id="TWU47494.1"/>
    </source>
</evidence>
<protein>
    <recommendedName>
        <fullName evidence="3">Band 7 domain-containing protein</fullName>
    </recommendedName>
</protein>
<reference evidence="1 2" key="1">
    <citation type="submission" date="2019-02" db="EMBL/GenBank/DDBJ databases">
        <title>Deep-cultivation of Planctomycetes and their phenomic and genomic characterization uncovers novel biology.</title>
        <authorList>
            <person name="Wiegand S."/>
            <person name="Jogler M."/>
            <person name="Boedeker C."/>
            <person name="Pinto D."/>
            <person name="Vollmers J."/>
            <person name="Rivas-Marin E."/>
            <person name="Kohn T."/>
            <person name="Peeters S.H."/>
            <person name="Heuer A."/>
            <person name="Rast P."/>
            <person name="Oberbeckmann S."/>
            <person name="Bunk B."/>
            <person name="Jeske O."/>
            <person name="Meyerdierks A."/>
            <person name="Storesund J.E."/>
            <person name="Kallscheuer N."/>
            <person name="Luecker S."/>
            <person name="Lage O.M."/>
            <person name="Pohl T."/>
            <person name="Merkel B.J."/>
            <person name="Hornburger P."/>
            <person name="Mueller R.-W."/>
            <person name="Bruemmer F."/>
            <person name="Labrenz M."/>
            <person name="Spormann A.M."/>
            <person name="Op Den Camp H."/>
            <person name="Overmann J."/>
            <person name="Amann R."/>
            <person name="Jetten M.S.M."/>
            <person name="Mascher T."/>
            <person name="Medema M.H."/>
            <person name="Devos D.P."/>
            <person name="Kaster A.-K."/>
            <person name="Ovreas L."/>
            <person name="Rohde M."/>
            <person name="Galperin M.Y."/>
            <person name="Jogler C."/>
        </authorList>
    </citation>
    <scope>NUCLEOTIDE SEQUENCE [LARGE SCALE GENOMIC DNA]</scope>
    <source>
        <strain evidence="1 2">Poly51</strain>
    </source>
</reference>
<keyword evidence="2" id="KW-1185">Reference proteome</keyword>
<name>A0A5C6EGA6_9BACT</name>
<proteinExistence type="predicted"/>
<accession>A0A5C6EGA6</accession>
<gene>
    <name evidence="1" type="ORF">Poly51_52940</name>
</gene>
<dbReference type="Proteomes" id="UP000318288">
    <property type="component" value="Unassembled WGS sequence"/>
</dbReference>
<evidence type="ECO:0008006" key="3">
    <source>
        <dbReference type="Google" id="ProtNLM"/>
    </source>
</evidence>
<sequence length="142" mass="16256">MMVAIHAAVIGYVRSRVARLSGMESTAIEIGNFRFQSVEDLSTVYHFRLHAVLDPSKLHRGKERVTQMQMEIREASEQLLRQADAQWLDDPAQAQIRERLMEIVLKHLDEPLVQRVLITDWLELPVQTIDVAPDQSTALAKQ</sequence>
<comment type="caution">
    <text evidence="1">The sequence shown here is derived from an EMBL/GenBank/DDBJ whole genome shotgun (WGS) entry which is preliminary data.</text>
</comment>
<evidence type="ECO:0000313" key="2">
    <source>
        <dbReference type="Proteomes" id="UP000318288"/>
    </source>
</evidence>
<organism evidence="1 2">
    <name type="scientific">Rubripirellula tenax</name>
    <dbReference type="NCBI Taxonomy" id="2528015"/>
    <lineage>
        <taxon>Bacteria</taxon>
        <taxon>Pseudomonadati</taxon>
        <taxon>Planctomycetota</taxon>
        <taxon>Planctomycetia</taxon>
        <taxon>Pirellulales</taxon>
        <taxon>Pirellulaceae</taxon>
        <taxon>Rubripirellula</taxon>
    </lineage>
</organism>
<dbReference type="AlphaFoldDB" id="A0A5C6EGA6"/>